<organism evidence="2 3">
    <name type="scientific">Candidatus Blautia gallistercoris</name>
    <dbReference type="NCBI Taxonomy" id="2838490"/>
    <lineage>
        <taxon>Bacteria</taxon>
        <taxon>Bacillati</taxon>
        <taxon>Bacillota</taxon>
        <taxon>Clostridia</taxon>
        <taxon>Lachnospirales</taxon>
        <taxon>Lachnospiraceae</taxon>
        <taxon>Blautia</taxon>
    </lineage>
</organism>
<reference evidence="2" key="1">
    <citation type="journal article" date="2021" name="PeerJ">
        <title>Extensive microbial diversity within the chicken gut microbiome revealed by metagenomics and culture.</title>
        <authorList>
            <person name="Gilroy R."/>
            <person name="Ravi A."/>
            <person name="Getino M."/>
            <person name="Pursley I."/>
            <person name="Horton D.L."/>
            <person name="Alikhan N.F."/>
            <person name="Baker D."/>
            <person name="Gharbi K."/>
            <person name="Hall N."/>
            <person name="Watson M."/>
            <person name="Adriaenssens E.M."/>
            <person name="Foster-Nyarko E."/>
            <person name="Jarju S."/>
            <person name="Secka A."/>
            <person name="Antonio M."/>
            <person name="Oren A."/>
            <person name="Chaudhuri R.R."/>
            <person name="La Ragione R."/>
            <person name="Hildebrand F."/>
            <person name="Pallen M.J."/>
        </authorList>
    </citation>
    <scope>NUCLEOTIDE SEQUENCE</scope>
    <source>
        <strain evidence="2">ChiSjej1B19-8411</strain>
    </source>
</reference>
<dbReference type="Pfam" id="PF00004">
    <property type="entry name" value="AAA"/>
    <property type="match status" value="1"/>
</dbReference>
<dbReference type="Proteomes" id="UP000886817">
    <property type="component" value="Unassembled WGS sequence"/>
</dbReference>
<comment type="caution">
    <text evidence="2">The sequence shown here is derived from an EMBL/GenBank/DDBJ whole genome shotgun (WGS) entry which is preliminary data.</text>
</comment>
<feature type="domain" description="AAA+ ATPase" evidence="1">
    <location>
        <begin position="32"/>
        <end position="186"/>
    </location>
</feature>
<accession>A0A9D2B311</accession>
<dbReference type="InterPro" id="IPR027417">
    <property type="entry name" value="P-loop_NTPase"/>
</dbReference>
<dbReference type="EMBL" id="DXEX01000066">
    <property type="protein sequence ID" value="HIX58616.1"/>
    <property type="molecule type" value="Genomic_DNA"/>
</dbReference>
<proteinExistence type="predicted"/>
<evidence type="ECO:0000313" key="2">
    <source>
        <dbReference type="EMBL" id="HIX58616.1"/>
    </source>
</evidence>
<sequence>MNIAQAKKELIHTVWAYTAKNEQGQYRIPRVRQRPVLLMGPPGIGKTAIMEQVAGECGIGLVAYTMTHHTRQSAIGLPMVQTRCFDGQEYTVTEYTMSEIIASIYQTMERTGCREGILFLDEINCVSETLAPVMLQFLQNKAFGGHKLPEGWIIAAAGNPREYNKSAREFDIATLDRVRQMDIRPDLDAWKQYARKAGIHGSILSYLTCRPESFYHIQQTAEGKEFVTARGWEDLSVMLKEHERMGLPVETDFIREYLACETIAEDFSSFYKMSQEYRKQCPVDEILNGTLAECEKRQMQERLRSAGKDETFSVSGWLLSGVLYLLDEADRSRRSLKKLREMAENFWNYEKSAACENAVSALEEYVERNAHALAVKEQAEFMPESQIREEKEGLRSFREYLAVCRGNHRETREEICALLSEDFEKKEGEWKDRQDLAAAGIRQSVLFLEETFGFREELLSFLTGICTHPEMEAMEKREDMEEYGRALSCLQIAQREAQLEKMFGEERQ</sequence>
<dbReference type="GO" id="GO:0005524">
    <property type="term" value="F:ATP binding"/>
    <property type="evidence" value="ECO:0007669"/>
    <property type="project" value="InterPro"/>
</dbReference>
<dbReference type="SMART" id="SM00382">
    <property type="entry name" value="AAA"/>
    <property type="match status" value="1"/>
</dbReference>
<dbReference type="AlphaFoldDB" id="A0A9D2B311"/>
<dbReference type="CDD" id="cd00009">
    <property type="entry name" value="AAA"/>
    <property type="match status" value="1"/>
</dbReference>
<evidence type="ECO:0000259" key="1">
    <source>
        <dbReference type="SMART" id="SM00382"/>
    </source>
</evidence>
<protein>
    <submittedName>
        <fullName evidence="2">AAA family ATPase</fullName>
    </submittedName>
</protein>
<reference evidence="2" key="2">
    <citation type="submission" date="2021-04" db="EMBL/GenBank/DDBJ databases">
        <authorList>
            <person name="Gilroy R."/>
        </authorList>
    </citation>
    <scope>NUCLEOTIDE SEQUENCE</scope>
    <source>
        <strain evidence="2">ChiSjej1B19-8411</strain>
    </source>
</reference>
<evidence type="ECO:0000313" key="3">
    <source>
        <dbReference type="Proteomes" id="UP000886817"/>
    </source>
</evidence>
<dbReference type="InterPro" id="IPR003959">
    <property type="entry name" value="ATPase_AAA_core"/>
</dbReference>
<dbReference type="InterPro" id="IPR003593">
    <property type="entry name" value="AAA+_ATPase"/>
</dbReference>
<name>A0A9D2B311_9FIRM</name>
<gene>
    <name evidence="2" type="ORF">IAA45_02745</name>
</gene>
<dbReference type="SUPFAM" id="SSF52540">
    <property type="entry name" value="P-loop containing nucleoside triphosphate hydrolases"/>
    <property type="match status" value="1"/>
</dbReference>
<dbReference type="Gene3D" id="3.40.50.300">
    <property type="entry name" value="P-loop containing nucleotide triphosphate hydrolases"/>
    <property type="match status" value="1"/>
</dbReference>
<dbReference type="GO" id="GO:0016887">
    <property type="term" value="F:ATP hydrolysis activity"/>
    <property type="evidence" value="ECO:0007669"/>
    <property type="project" value="InterPro"/>
</dbReference>